<dbReference type="PANTHER" id="PTHR30367">
    <property type="entry name" value="P-HYDROXYBENZOIC ACID EFFLUX PUMP SUBUNIT AAEA-RELATED"/>
    <property type="match status" value="1"/>
</dbReference>
<feature type="domain" description="Multidrug resistance protein MdtA-like barrel-sandwich hybrid" evidence="1">
    <location>
        <begin position="43"/>
        <end position="235"/>
    </location>
</feature>
<dbReference type="Gene3D" id="1.10.287.470">
    <property type="entry name" value="Helix hairpin bin"/>
    <property type="match status" value="1"/>
</dbReference>
<dbReference type="PANTHER" id="PTHR30367:SF1">
    <property type="entry name" value="MULTIDRUG RESISTANCE PROTEIN MDTN"/>
    <property type="match status" value="1"/>
</dbReference>
<dbReference type="InterPro" id="IPR050393">
    <property type="entry name" value="MFP_Efflux_Pump"/>
</dbReference>
<organism evidence="3">
    <name type="scientific">Desulfovibrio sp. U5L</name>
    <dbReference type="NCBI Taxonomy" id="596152"/>
    <lineage>
        <taxon>Bacteria</taxon>
        <taxon>Pseudomonadati</taxon>
        <taxon>Thermodesulfobacteriota</taxon>
        <taxon>Desulfovibrionia</taxon>
        <taxon>Desulfovibrionales</taxon>
        <taxon>Desulfovibrionaceae</taxon>
        <taxon>Desulfovibrio</taxon>
    </lineage>
</organism>
<protein>
    <submittedName>
        <fullName evidence="3">Multidrug resistance efflux pump</fullName>
    </submittedName>
</protein>
<dbReference type="OrthoDB" id="9811754at2"/>
<feature type="domain" description="p-hydroxybenzoic acid efflux pump subunit AaeA-like beta-barrel" evidence="2">
    <location>
        <begin position="240"/>
        <end position="334"/>
    </location>
</feature>
<dbReference type="STRING" id="596152.DesU5LDRAFT_0409"/>
<dbReference type="Pfam" id="PF25917">
    <property type="entry name" value="BSH_RND"/>
    <property type="match status" value="1"/>
</dbReference>
<dbReference type="Gene3D" id="2.40.30.170">
    <property type="match status" value="1"/>
</dbReference>
<dbReference type="EMBL" id="JH600068">
    <property type="protein sequence ID" value="EIG52115.1"/>
    <property type="molecule type" value="Genomic_DNA"/>
</dbReference>
<reference evidence="3" key="1">
    <citation type="submission" date="2011-11" db="EMBL/GenBank/DDBJ databases">
        <title>Improved High-Quality Draft sequence of Desulfovibrio sp. U5L.</title>
        <authorList>
            <consortium name="US DOE Joint Genome Institute"/>
            <person name="Lucas S."/>
            <person name="Han J."/>
            <person name="Lapidus A."/>
            <person name="Cheng J.-F."/>
            <person name="Goodwin L."/>
            <person name="Pitluck S."/>
            <person name="Peters L."/>
            <person name="Ovchinnikova G."/>
            <person name="Held B."/>
            <person name="Detter J.C."/>
            <person name="Han C."/>
            <person name="Tapia R."/>
            <person name="Land M."/>
            <person name="Hauser L."/>
            <person name="Kyrpides N."/>
            <person name="Ivanova N."/>
            <person name="Pagani I."/>
            <person name="Gabster J."/>
            <person name="Walker C."/>
            <person name="Stolyar S."/>
            <person name="Stahl D."/>
            <person name="Arkin A."/>
            <person name="Dehal P."/>
            <person name="Hazen T."/>
            <person name="Woyke T."/>
        </authorList>
    </citation>
    <scope>NUCLEOTIDE SEQUENCE [LARGE SCALE GENOMIC DNA]</scope>
    <source>
        <strain evidence="3">U5L</strain>
    </source>
</reference>
<dbReference type="InterPro" id="IPR058634">
    <property type="entry name" value="AaeA-lik-b-barrel"/>
</dbReference>
<sequence>MKKYIAALFSCLVILLLIVFGAMVFFRLDNRPRTDDAFIDADIVHLAPDVAGRIVSLNVENNQSVHAGDILFVIDQQPYELKLNAARAQSRALETKIDDTLNEIASQVSRADAARTAIDNARAQLALAASTLARQEPLFTQGVIPAEQIDQSRTARNSAQFTLNQTIQQALSARQAVSSVRPLQAQLAASRASEALAQRDLDKTVVKAPFDGKVVGLNIAAGEYATTGQPVFTLINTTKWYAVANFRETEIARMSPGTAATVYLMAQPEQALQGRVESVGGGVLSDDAGSGNGMPRVAKTLDWVRLAQRFPVRILLDQPPHDAMRIGASAVVVIRYGDER</sequence>
<dbReference type="Gene3D" id="2.40.50.100">
    <property type="match status" value="1"/>
</dbReference>
<evidence type="ECO:0000259" key="2">
    <source>
        <dbReference type="Pfam" id="PF25963"/>
    </source>
</evidence>
<name>I2PX59_9BACT</name>
<dbReference type="eggNOG" id="COG1566">
    <property type="taxonomic scope" value="Bacteria"/>
</dbReference>
<evidence type="ECO:0000259" key="1">
    <source>
        <dbReference type="Pfam" id="PF25917"/>
    </source>
</evidence>
<dbReference type="HOGENOM" id="CLU_018816_15_2_7"/>
<evidence type="ECO:0000313" key="3">
    <source>
        <dbReference type="EMBL" id="EIG52115.1"/>
    </source>
</evidence>
<proteinExistence type="predicted"/>
<dbReference type="Pfam" id="PF25963">
    <property type="entry name" value="Beta-barrel_AAEA"/>
    <property type="match status" value="1"/>
</dbReference>
<dbReference type="InterPro" id="IPR058625">
    <property type="entry name" value="MdtA-like_BSH"/>
</dbReference>
<dbReference type="AlphaFoldDB" id="I2PX59"/>
<gene>
    <name evidence="3" type="ORF">DesU5LDRAFT_0409</name>
</gene>
<accession>I2PX59</accession>
<dbReference type="SUPFAM" id="SSF111369">
    <property type="entry name" value="HlyD-like secretion proteins"/>
    <property type="match status" value="2"/>
</dbReference>